<sequence length="181" mass="20617">MRFIYSTNYINNTGLVDDYGRQLYQISSSTWGRKTTVHKLVEGSPPASYVPLAAIRRHNWSPDTIEWSNGTTFDAVRWLETGGIFSSSRSFTATSQQRYKWRTDGSHWVLEKADGPQVAQSHNRSLGIFGKTRHNPYLDISNDVAPDFDDIVVSYVYLKTRQETQQRRRRSAASAYAASTV</sequence>
<evidence type="ECO:0000313" key="1">
    <source>
        <dbReference type="EMBL" id="KAI0034584.1"/>
    </source>
</evidence>
<protein>
    <submittedName>
        <fullName evidence="1">Uncharacterized protein</fullName>
    </submittedName>
</protein>
<comment type="caution">
    <text evidence="1">The sequence shown here is derived from an EMBL/GenBank/DDBJ whole genome shotgun (WGS) entry which is preliminary data.</text>
</comment>
<dbReference type="EMBL" id="MU273498">
    <property type="protein sequence ID" value="KAI0034584.1"/>
    <property type="molecule type" value="Genomic_DNA"/>
</dbReference>
<reference evidence="1" key="1">
    <citation type="submission" date="2021-02" db="EMBL/GenBank/DDBJ databases">
        <authorList>
            <consortium name="DOE Joint Genome Institute"/>
            <person name="Ahrendt S."/>
            <person name="Looney B.P."/>
            <person name="Miyauchi S."/>
            <person name="Morin E."/>
            <person name="Drula E."/>
            <person name="Courty P.E."/>
            <person name="Chicoki N."/>
            <person name="Fauchery L."/>
            <person name="Kohler A."/>
            <person name="Kuo A."/>
            <person name="Labutti K."/>
            <person name="Pangilinan J."/>
            <person name="Lipzen A."/>
            <person name="Riley R."/>
            <person name="Andreopoulos W."/>
            <person name="He G."/>
            <person name="Johnson J."/>
            <person name="Barry K.W."/>
            <person name="Grigoriev I.V."/>
            <person name="Nagy L."/>
            <person name="Hibbett D."/>
            <person name="Henrissat B."/>
            <person name="Matheny P.B."/>
            <person name="Labbe J."/>
            <person name="Martin F."/>
        </authorList>
    </citation>
    <scope>NUCLEOTIDE SEQUENCE</scope>
    <source>
        <strain evidence="1">EC-137</strain>
    </source>
</reference>
<name>A0ACB8QRS4_9AGAM</name>
<organism evidence="1 2">
    <name type="scientific">Vararia minispora EC-137</name>
    <dbReference type="NCBI Taxonomy" id="1314806"/>
    <lineage>
        <taxon>Eukaryota</taxon>
        <taxon>Fungi</taxon>
        <taxon>Dikarya</taxon>
        <taxon>Basidiomycota</taxon>
        <taxon>Agaricomycotina</taxon>
        <taxon>Agaricomycetes</taxon>
        <taxon>Russulales</taxon>
        <taxon>Lachnocladiaceae</taxon>
        <taxon>Vararia</taxon>
    </lineage>
</organism>
<reference evidence="1" key="2">
    <citation type="journal article" date="2022" name="New Phytol.">
        <title>Evolutionary transition to the ectomycorrhizal habit in the genomes of a hyperdiverse lineage of mushroom-forming fungi.</title>
        <authorList>
            <person name="Looney B."/>
            <person name="Miyauchi S."/>
            <person name="Morin E."/>
            <person name="Drula E."/>
            <person name="Courty P.E."/>
            <person name="Kohler A."/>
            <person name="Kuo A."/>
            <person name="LaButti K."/>
            <person name="Pangilinan J."/>
            <person name="Lipzen A."/>
            <person name="Riley R."/>
            <person name="Andreopoulos W."/>
            <person name="He G."/>
            <person name="Johnson J."/>
            <person name="Nolan M."/>
            <person name="Tritt A."/>
            <person name="Barry K.W."/>
            <person name="Grigoriev I.V."/>
            <person name="Nagy L.G."/>
            <person name="Hibbett D."/>
            <person name="Henrissat B."/>
            <person name="Matheny P.B."/>
            <person name="Labbe J."/>
            <person name="Martin F.M."/>
        </authorList>
    </citation>
    <scope>NUCLEOTIDE SEQUENCE</scope>
    <source>
        <strain evidence="1">EC-137</strain>
    </source>
</reference>
<proteinExistence type="predicted"/>
<evidence type="ECO:0000313" key="2">
    <source>
        <dbReference type="Proteomes" id="UP000814128"/>
    </source>
</evidence>
<gene>
    <name evidence="1" type="ORF">K488DRAFT_83879</name>
</gene>
<dbReference type="Proteomes" id="UP000814128">
    <property type="component" value="Unassembled WGS sequence"/>
</dbReference>
<keyword evidence="2" id="KW-1185">Reference proteome</keyword>
<accession>A0ACB8QRS4</accession>